<gene>
    <name evidence="1" type="ORF">PPENT_87.1.T1360069</name>
</gene>
<keyword evidence="2" id="KW-1185">Reference proteome</keyword>
<name>A0A8S1XT69_9CILI</name>
<dbReference type="Proteomes" id="UP000689195">
    <property type="component" value="Unassembled WGS sequence"/>
</dbReference>
<sequence length="193" mass="23872">MQRRIYSLKNSLRKDGQQIQQIRLMDRQNQIYWNKQFYFDWTIDNERHLMIMKKTFTNMHKLYIDLYKRSETIEVEDNLYLVQRIVNGAVNKFCQMKQVLNWVSCTFTTANRPEFGWKQNQYFHNLTQPHNKYIRSIEVQVQLMNNFFSEYLTLFFNKSTLSNQTFNEYKQKFIYFIFILIQLRSEIFCIELR</sequence>
<comment type="caution">
    <text evidence="1">The sequence shown here is derived from an EMBL/GenBank/DDBJ whole genome shotgun (WGS) entry which is preliminary data.</text>
</comment>
<proteinExistence type="predicted"/>
<evidence type="ECO:0000313" key="1">
    <source>
        <dbReference type="EMBL" id="CAD8204163.1"/>
    </source>
</evidence>
<evidence type="ECO:0000313" key="2">
    <source>
        <dbReference type="Proteomes" id="UP000689195"/>
    </source>
</evidence>
<protein>
    <submittedName>
        <fullName evidence="1">Uncharacterized protein</fullName>
    </submittedName>
</protein>
<accession>A0A8S1XT69</accession>
<organism evidence="1 2">
    <name type="scientific">Paramecium pentaurelia</name>
    <dbReference type="NCBI Taxonomy" id="43138"/>
    <lineage>
        <taxon>Eukaryota</taxon>
        <taxon>Sar</taxon>
        <taxon>Alveolata</taxon>
        <taxon>Ciliophora</taxon>
        <taxon>Intramacronucleata</taxon>
        <taxon>Oligohymenophorea</taxon>
        <taxon>Peniculida</taxon>
        <taxon>Parameciidae</taxon>
        <taxon>Paramecium</taxon>
    </lineage>
</organism>
<dbReference type="AlphaFoldDB" id="A0A8S1XT69"/>
<reference evidence="1" key="1">
    <citation type="submission" date="2021-01" db="EMBL/GenBank/DDBJ databases">
        <authorList>
            <consortium name="Genoscope - CEA"/>
            <person name="William W."/>
        </authorList>
    </citation>
    <scope>NUCLEOTIDE SEQUENCE</scope>
</reference>
<dbReference type="EMBL" id="CAJJDO010000136">
    <property type="protein sequence ID" value="CAD8204163.1"/>
    <property type="molecule type" value="Genomic_DNA"/>
</dbReference>